<evidence type="ECO:0000313" key="2">
    <source>
        <dbReference type="Proteomes" id="UP000238322"/>
    </source>
</evidence>
<accession>A0A2S8G011</accession>
<dbReference type="AlphaFoldDB" id="A0A2S8G011"/>
<dbReference type="EMBL" id="PUHY01000005">
    <property type="protein sequence ID" value="PQO37474.1"/>
    <property type="molecule type" value="Genomic_DNA"/>
</dbReference>
<comment type="caution">
    <text evidence="1">The sequence shown here is derived from an EMBL/GenBank/DDBJ whole genome shotgun (WGS) entry which is preliminary data.</text>
</comment>
<reference evidence="1 2" key="1">
    <citation type="submission" date="2018-02" db="EMBL/GenBank/DDBJ databases">
        <title>Comparative genomes isolates from brazilian mangrove.</title>
        <authorList>
            <person name="Araujo J.E."/>
            <person name="Taketani R.G."/>
            <person name="Silva M.C.P."/>
            <person name="Loureco M.V."/>
            <person name="Andreote F.D."/>
        </authorList>
    </citation>
    <scope>NUCLEOTIDE SEQUENCE [LARGE SCALE GENOMIC DNA]</scope>
    <source>
        <strain evidence="1 2">Hex-1 MGV</strain>
    </source>
</reference>
<protein>
    <submittedName>
        <fullName evidence="1">Uncharacterized protein</fullName>
    </submittedName>
</protein>
<organism evidence="1 2">
    <name type="scientific">Blastopirellula marina</name>
    <dbReference type="NCBI Taxonomy" id="124"/>
    <lineage>
        <taxon>Bacteria</taxon>
        <taxon>Pseudomonadati</taxon>
        <taxon>Planctomycetota</taxon>
        <taxon>Planctomycetia</taxon>
        <taxon>Pirellulales</taxon>
        <taxon>Pirellulaceae</taxon>
        <taxon>Blastopirellula</taxon>
    </lineage>
</organism>
<evidence type="ECO:0000313" key="1">
    <source>
        <dbReference type="EMBL" id="PQO37474.1"/>
    </source>
</evidence>
<dbReference type="Pfam" id="PF18906">
    <property type="entry name" value="Phage_tube_2"/>
    <property type="match status" value="1"/>
</dbReference>
<dbReference type="Proteomes" id="UP000238322">
    <property type="component" value="Unassembled WGS sequence"/>
</dbReference>
<dbReference type="InterPro" id="IPR044000">
    <property type="entry name" value="Phage_tube_2"/>
</dbReference>
<proteinExistence type="predicted"/>
<gene>
    <name evidence="1" type="ORF">C5Y83_05900</name>
</gene>
<dbReference type="OrthoDB" id="255459at2"/>
<dbReference type="RefSeq" id="WP_105328723.1">
    <property type="nucleotide sequence ID" value="NZ_PUHY01000005.1"/>
</dbReference>
<name>A0A2S8G011_9BACT</name>
<sequence>MVTMGYATQFGLGPQHATNLATRQFEFQSCSLNKRQQLVRSQGIRGQRAPSGDTTQPGTYAVSGSVMLVPRPDDLDFLLPYILGAAEDADLFAMAESLPDLVATIDKQVYVETYRGLRVARAIFRSSQGQPLTLELQLEGTTKDNIAAAGTFPSITSTLSAKLPYVHHQATWTFDSTEFELNDLVLTIDNQLETDHYNNSQTRTRLPLGEPQITLAFNTHHDASFHGKLRDIAPSGVSAAQLRYNNGTDSLAIDFGRLQKHETPVDIRGKQSLRPDVTLAAFADTANNLPMIQFTNTNSA</sequence>